<comment type="similarity">
    <text evidence="1">Belongs to the protein kinase superfamily. NEK Ser/Thr protein kinase family. NIMA subfamily.</text>
</comment>
<evidence type="ECO:0000256" key="11">
    <source>
        <dbReference type="SAM" id="MobiDB-lite"/>
    </source>
</evidence>
<comment type="catalytic activity">
    <reaction evidence="8">
        <text>L-threonyl-[protein] + ATP = O-phospho-L-threonyl-[protein] + ADP + H(+)</text>
        <dbReference type="Rhea" id="RHEA:46608"/>
        <dbReference type="Rhea" id="RHEA-COMP:11060"/>
        <dbReference type="Rhea" id="RHEA-COMP:11605"/>
        <dbReference type="ChEBI" id="CHEBI:15378"/>
        <dbReference type="ChEBI" id="CHEBI:30013"/>
        <dbReference type="ChEBI" id="CHEBI:30616"/>
        <dbReference type="ChEBI" id="CHEBI:61977"/>
        <dbReference type="ChEBI" id="CHEBI:456216"/>
        <dbReference type="EC" id="2.7.11.1"/>
    </reaction>
</comment>
<feature type="compositionally biased region" description="Gly residues" evidence="11">
    <location>
        <begin position="496"/>
        <end position="506"/>
    </location>
</feature>
<evidence type="ECO:0000256" key="2">
    <source>
        <dbReference type="ARBA" id="ARBA00012513"/>
    </source>
</evidence>
<feature type="compositionally biased region" description="Pro residues" evidence="11">
    <location>
        <begin position="309"/>
        <end position="326"/>
    </location>
</feature>
<keyword evidence="5 10" id="KW-0547">Nucleotide-binding</keyword>
<evidence type="ECO:0000259" key="12">
    <source>
        <dbReference type="PROSITE" id="PS50011"/>
    </source>
</evidence>
<gene>
    <name evidence="13" type="ORF">BOX15_Mlig022866g1</name>
</gene>
<dbReference type="PROSITE" id="PS00108">
    <property type="entry name" value="PROTEIN_KINASE_ST"/>
    <property type="match status" value="1"/>
</dbReference>
<dbReference type="SMART" id="SM00220">
    <property type="entry name" value="S_TKc"/>
    <property type="match status" value="1"/>
</dbReference>
<dbReference type="InterPro" id="IPR017441">
    <property type="entry name" value="Protein_kinase_ATP_BS"/>
</dbReference>
<dbReference type="CDD" id="cd08223">
    <property type="entry name" value="STKc_Nek4"/>
    <property type="match status" value="1"/>
</dbReference>
<dbReference type="PROSITE" id="PS00107">
    <property type="entry name" value="PROTEIN_KINASE_ATP"/>
    <property type="match status" value="1"/>
</dbReference>
<evidence type="ECO:0000256" key="8">
    <source>
        <dbReference type="ARBA" id="ARBA00047899"/>
    </source>
</evidence>
<dbReference type="GO" id="GO:0004674">
    <property type="term" value="F:protein serine/threonine kinase activity"/>
    <property type="evidence" value="ECO:0007669"/>
    <property type="project" value="UniProtKB-KW"/>
</dbReference>
<dbReference type="Gene3D" id="1.10.510.10">
    <property type="entry name" value="Transferase(Phosphotransferase) domain 1"/>
    <property type="match status" value="1"/>
</dbReference>
<accession>A0A267DSN8</accession>
<dbReference type="PROSITE" id="PS50011">
    <property type="entry name" value="PROTEIN_KINASE_DOM"/>
    <property type="match status" value="1"/>
</dbReference>
<comment type="catalytic activity">
    <reaction evidence="9">
        <text>L-seryl-[protein] + ATP = O-phospho-L-seryl-[protein] + ADP + H(+)</text>
        <dbReference type="Rhea" id="RHEA:17989"/>
        <dbReference type="Rhea" id="RHEA-COMP:9863"/>
        <dbReference type="Rhea" id="RHEA-COMP:11604"/>
        <dbReference type="ChEBI" id="CHEBI:15378"/>
        <dbReference type="ChEBI" id="CHEBI:29999"/>
        <dbReference type="ChEBI" id="CHEBI:30616"/>
        <dbReference type="ChEBI" id="CHEBI:83421"/>
        <dbReference type="ChEBI" id="CHEBI:456216"/>
        <dbReference type="EC" id="2.7.11.1"/>
    </reaction>
</comment>
<dbReference type="SUPFAM" id="SSF56112">
    <property type="entry name" value="Protein kinase-like (PK-like)"/>
    <property type="match status" value="1"/>
</dbReference>
<feature type="region of interest" description="Disordered" evidence="11">
    <location>
        <begin position="380"/>
        <end position="414"/>
    </location>
</feature>
<dbReference type="InterPro" id="IPR008271">
    <property type="entry name" value="Ser/Thr_kinase_AS"/>
</dbReference>
<dbReference type="EMBL" id="NIVC01003278">
    <property type="protein sequence ID" value="PAA52245.1"/>
    <property type="molecule type" value="Genomic_DNA"/>
</dbReference>
<feature type="compositionally biased region" description="Low complexity" evidence="11">
    <location>
        <begin position="447"/>
        <end position="459"/>
    </location>
</feature>
<dbReference type="Proteomes" id="UP000215902">
    <property type="component" value="Unassembled WGS sequence"/>
</dbReference>
<dbReference type="InterPro" id="IPR011009">
    <property type="entry name" value="Kinase-like_dom_sf"/>
</dbReference>
<dbReference type="Gene3D" id="3.30.200.20">
    <property type="entry name" value="Phosphorylase Kinase, domain 1"/>
    <property type="match status" value="1"/>
</dbReference>
<feature type="region of interest" description="Disordered" evidence="11">
    <location>
        <begin position="267"/>
        <end position="362"/>
    </location>
</feature>
<comment type="caution">
    <text evidence="13">The sequence shown here is derived from an EMBL/GenBank/DDBJ whole genome shotgun (WGS) entry which is preliminary data.</text>
</comment>
<evidence type="ECO:0000256" key="7">
    <source>
        <dbReference type="ARBA" id="ARBA00022840"/>
    </source>
</evidence>
<evidence type="ECO:0000256" key="3">
    <source>
        <dbReference type="ARBA" id="ARBA00022527"/>
    </source>
</evidence>
<feature type="region of interest" description="Disordered" evidence="11">
    <location>
        <begin position="550"/>
        <end position="585"/>
    </location>
</feature>
<dbReference type="PANTHER" id="PTHR44899">
    <property type="entry name" value="CAMK FAMILY PROTEIN KINASE"/>
    <property type="match status" value="1"/>
</dbReference>
<feature type="compositionally biased region" description="Low complexity" evidence="11">
    <location>
        <begin position="327"/>
        <end position="362"/>
    </location>
</feature>
<evidence type="ECO:0000256" key="6">
    <source>
        <dbReference type="ARBA" id="ARBA00022777"/>
    </source>
</evidence>
<keyword evidence="4" id="KW-0808">Transferase</keyword>
<feature type="compositionally biased region" description="Low complexity" evidence="11">
    <location>
        <begin position="289"/>
        <end position="298"/>
    </location>
</feature>
<sequence>LGEYQLIKQIGKGSYGEVWLSKHQKDRRQYVLKKISLVNASQKERKSAEQECKLLSQLKHPNIVGYRDSFELEGILYIVMAYCEGGDVYTKLKEQKGVPLPERQIVEWFVQVAMALQYMHERNILHRDLKTQNIFLTRSKIIKVGDLGIARVLDSSNDMAKTLIGTPYYMSPELFSNKPYNHKSDVWALGCCVYEMATLKHAFNARDFSSLSYKILKGRTPDMPTQYSSELLELMRSMLNLSPEKRPSVNRILRDPFIRRSIQLFLESTRRPGTAPNSASRQPLPPSPSSAQQLQRQQHQQEHVRRPPRPPTSAAPAPQPSMPPFSSPSSRRNSSSSCTSAPSTTAPAPKLPKSSSVASELEAEAVPESAAAAAAAAATPSAVKAVVEASPRVNTAARRRRREHLGLNSPAFTNSEQYSNLQSLVLKQKQMRPKTANPRLSPRDSPKASVPAAAAVGNDAGRDSSEHEADASEKRQKRQKKSQSPVSDKTADRNGSSGGGGGGGGSRSNSGDREQQQAAEMADLVEHMNQTLTVAAAAAAASPRSGAAAASDLASASNPTEVDNEADDSECGPIESKEETLGRTGRMRDRMVQLRRDCLQQLGLQLLRRCYEVLDDASRDPDDVEDALRDIMGPERFQRLAGKVWQLKYVEERLFPPALE</sequence>
<dbReference type="Pfam" id="PF00069">
    <property type="entry name" value="Pkinase"/>
    <property type="match status" value="1"/>
</dbReference>
<feature type="compositionally biased region" description="Basic and acidic residues" evidence="11">
    <location>
        <begin position="460"/>
        <end position="474"/>
    </location>
</feature>
<evidence type="ECO:0000313" key="13">
    <source>
        <dbReference type="EMBL" id="PAA52245.1"/>
    </source>
</evidence>
<feature type="region of interest" description="Disordered" evidence="11">
    <location>
        <begin position="427"/>
        <end position="520"/>
    </location>
</feature>
<keyword evidence="14" id="KW-1185">Reference proteome</keyword>
<proteinExistence type="inferred from homology"/>
<evidence type="ECO:0000256" key="5">
    <source>
        <dbReference type="ARBA" id="ARBA00022741"/>
    </source>
</evidence>
<dbReference type="STRING" id="282301.A0A267DSN8"/>
<organism evidence="13 14">
    <name type="scientific">Macrostomum lignano</name>
    <dbReference type="NCBI Taxonomy" id="282301"/>
    <lineage>
        <taxon>Eukaryota</taxon>
        <taxon>Metazoa</taxon>
        <taxon>Spiralia</taxon>
        <taxon>Lophotrochozoa</taxon>
        <taxon>Platyhelminthes</taxon>
        <taxon>Rhabditophora</taxon>
        <taxon>Macrostomorpha</taxon>
        <taxon>Macrostomida</taxon>
        <taxon>Macrostomidae</taxon>
        <taxon>Macrostomum</taxon>
    </lineage>
</organism>
<dbReference type="FunFam" id="3.30.200.20:FF:000097">
    <property type="entry name" value="Probable serine/threonine-protein kinase nek1"/>
    <property type="match status" value="1"/>
</dbReference>
<dbReference type="AlphaFoldDB" id="A0A267DSN8"/>
<evidence type="ECO:0000313" key="14">
    <source>
        <dbReference type="Proteomes" id="UP000215902"/>
    </source>
</evidence>
<feature type="non-terminal residue" evidence="13">
    <location>
        <position position="1"/>
    </location>
</feature>
<keyword evidence="3" id="KW-0723">Serine/threonine-protein kinase</keyword>
<dbReference type="InterPro" id="IPR051131">
    <property type="entry name" value="NEK_Ser/Thr_kinase_NIMA"/>
</dbReference>
<dbReference type="OrthoDB" id="248923at2759"/>
<keyword evidence="6" id="KW-0418">Kinase</keyword>
<reference evidence="13 14" key="1">
    <citation type="submission" date="2017-06" db="EMBL/GenBank/DDBJ databases">
        <title>A platform for efficient transgenesis in Macrostomum lignano, a flatworm model organism for stem cell research.</title>
        <authorList>
            <person name="Berezikov E."/>
        </authorList>
    </citation>
    <scope>NUCLEOTIDE SEQUENCE [LARGE SCALE GENOMIC DNA]</scope>
    <source>
        <strain evidence="13">DV1</strain>
        <tissue evidence="13">Whole organism</tissue>
    </source>
</reference>
<evidence type="ECO:0000256" key="4">
    <source>
        <dbReference type="ARBA" id="ARBA00022679"/>
    </source>
</evidence>
<feature type="domain" description="Protein kinase" evidence="12">
    <location>
        <begin position="4"/>
        <end position="258"/>
    </location>
</feature>
<evidence type="ECO:0000256" key="9">
    <source>
        <dbReference type="ARBA" id="ARBA00048679"/>
    </source>
</evidence>
<name>A0A267DSN8_9PLAT</name>
<dbReference type="InterPro" id="IPR000719">
    <property type="entry name" value="Prot_kinase_dom"/>
</dbReference>
<feature type="compositionally biased region" description="Basic and acidic residues" evidence="11">
    <location>
        <begin position="575"/>
        <end position="585"/>
    </location>
</feature>
<dbReference type="PANTHER" id="PTHR44899:SF7">
    <property type="entry name" value="NIMA-RELATED KINASE"/>
    <property type="match status" value="1"/>
</dbReference>
<dbReference type="EC" id="2.7.11.1" evidence="2"/>
<protein>
    <recommendedName>
        <fullName evidence="2">non-specific serine/threonine protein kinase</fullName>
        <ecNumber evidence="2">2.7.11.1</ecNumber>
    </recommendedName>
</protein>
<feature type="binding site" evidence="10">
    <location>
        <position position="33"/>
    </location>
    <ligand>
        <name>ATP</name>
        <dbReference type="ChEBI" id="CHEBI:30616"/>
    </ligand>
</feature>
<dbReference type="GO" id="GO:0005524">
    <property type="term" value="F:ATP binding"/>
    <property type="evidence" value="ECO:0007669"/>
    <property type="project" value="UniProtKB-UniRule"/>
</dbReference>
<dbReference type="FunFam" id="1.10.510.10:FF:000219">
    <property type="entry name" value="Putative serine/threonine-protein kinase Nek4"/>
    <property type="match status" value="1"/>
</dbReference>
<evidence type="ECO:0000256" key="1">
    <source>
        <dbReference type="ARBA" id="ARBA00010886"/>
    </source>
</evidence>
<evidence type="ECO:0000256" key="10">
    <source>
        <dbReference type="PROSITE-ProRule" id="PRU10141"/>
    </source>
</evidence>
<keyword evidence="7 10" id="KW-0067">ATP-binding</keyword>